<dbReference type="Proteomes" id="UP000193986">
    <property type="component" value="Unassembled WGS sequence"/>
</dbReference>
<evidence type="ECO:0000256" key="3">
    <source>
        <dbReference type="SAM" id="SignalP"/>
    </source>
</evidence>
<dbReference type="InterPro" id="IPR056146">
    <property type="entry name" value="DUF7729"/>
</dbReference>
<sequence>MRIPPLPLLLCTMVGGAACSSDIEPPLPLPPEESPTPTPPPTPTLPCSPIFDDIVIFPSPSSRSRRTPRNVTDTIDVTIPSPPTTTPVSLPFPTPTPLDLSISPKLTTNCISYLTNLLSTPLFLSCLPFSLLLTTSTSYATLLATAISTGDYTDLNILLSYVASPQPNTTQCQTYMDSLVGELGNKGQCGSDLAKTPIDPVAEETRVGLGNYKVMREAAGLVSQESGKYCYLEAVSNQTPDDLYLWSVPAGIPLPSTTTPTCSKCSEQLLNLYMLNLASNSTMNATIINNAVNTVNSKCGSAFVTYQAEAVSAAKRRVSVSVYMASTLAGSGCVLGLVVLVAVLSLAF</sequence>
<keyword evidence="2" id="KW-0812">Transmembrane</keyword>
<dbReference type="PANTHER" id="PTHR39460">
    <property type="entry name" value="EXPRESSED PROTEIN"/>
    <property type="match status" value="1"/>
</dbReference>
<evidence type="ECO:0000313" key="6">
    <source>
        <dbReference type="Proteomes" id="UP000193986"/>
    </source>
</evidence>
<keyword evidence="2" id="KW-1133">Transmembrane helix</keyword>
<feature type="compositionally biased region" description="Pro residues" evidence="1">
    <location>
        <begin position="25"/>
        <end position="42"/>
    </location>
</feature>
<dbReference type="AlphaFoldDB" id="A0A1Y2BD80"/>
<organism evidence="5 6">
    <name type="scientific">Naematelia encephala</name>
    <dbReference type="NCBI Taxonomy" id="71784"/>
    <lineage>
        <taxon>Eukaryota</taxon>
        <taxon>Fungi</taxon>
        <taxon>Dikarya</taxon>
        <taxon>Basidiomycota</taxon>
        <taxon>Agaricomycotina</taxon>
        <taxon>Tremellomycetes</taxon>
        <taxon>Tremellales</taxon>
        <taxon>Naemateliaceae</taxon>
        <taxon>Naematelia</taxon>
    </lineage>
</organism>
<feature type="transmembrane region" description="Helical" evidence="2">
    <location>
        <begin position="322"/>
        <end position="347"/>
    </location>
</feature>
<gene>
    <name evidence="5" type="ORF">BCR39DRAFT_521504</name>
</gene>
<dbReference type="InParanoid" id="A0A1Y2BD80"/>
<dbReference type="EMBL" id="MCFC01000008">
    <property type="protein sequence ID" value="ORY32781.1"/>
    <property type="molecule type" value="Genomic_DNA"/>
</dbReference>
<accession>A0A1Y2BD80</accession>
<evidence type="ECO:0000259" key="4">
    <source>
        <dbReference type="Pfam" id="PF24855"/>
    </source>
</evidence>
<keyword evidence="6" id="KW-1185">Reference proteome</keyword>
<evidence type="ECO:0000256" key="1">
    <source>
        <dbReference type="SAM" id="MobiDB-lite"/>
    </source>
</evidence>
<dbReference type="OrthoDB" id="2564812at2759"/>
<keyword evidence="3" id="KW-0732">Signal</keyword>
<name>A0A1Y2BD80_9TREE</name>
<feature type="region of interest" description="Disordered" evidence="1">
    <location>
        <begin position="61"/>
        <end position="92"/>
    </location>
</feature>
<feature type="region of interest" description="Disordered" evidence="1">
    <location>
        <begin position="22"/>
        <end position="42"/>
    </location>
</feature>
<proteinExistence type="predicted"/>
<feature type="chain" id="PRO_5013118844" description="DUF7729 domain-containing protein" evidence="3">
    <location>
        <begin position="20"/>
        <end position="348"/>
    </location>
</feature>
<feature type="compositionally biased region" description="Pro residues" evidence="1">
    <location>
        <begin position="80"/>
        <end position="92"/>
    </location>
</feature>
<dbReference type="Pfam" id="PF24855">
    <property type="entry name" value="DUF7729"/>
    <property type="match status" value="1"/>
</dbReference>
<feature type="domain" description="DUF7729" evidence="4">
    <location>
        <begin position="94"/>
        <end position="306"/>
    </location>
</feature>
<comment type="caution">
    <text evidence="5">The sequence shown here is derived from an EMBL/GenBank/DDBJ whole genome shotgun (WGS) entry which is preliminary data.</text>
</comment>
<evidence type="ECO:0000256" key="2">
    <source>
        <dbReference type="SAM" id="Phobius"/>
    </source>
</evidence>
<feature type="signal peptide" evidence="3">
    <location>
        <begin position="1"/>
        <end position="19"/>
    </location>
</feature>
<keyword evidence="2" id="KW-0472">Membrane</keyword>
<evidence type="ECO:0000313" key="5">
    <source>
        <dbReference type="EMBL" id="ORY32781.1"/>
    </source>
</evidence>
<protein>
    <recommendedName>
        <fullName evidence="4">DUF7729 domain-containing protein</fullName>
    </recommendedName>
</protein>
<reference evidence="5 6" key="1">
    <citation type="submission" date="2016-07" db="EMBL/GenBank/DDBJ databases">
        <title>Pervasive Adenine N6-methylation of Active Genes in Fungi.</title>
        <authorList>
            <consortium name="DOE Joint Genome Institute"/>
            <person name="Mondo S.J."/>
            <person name="Dannebaum R.O."/>
            <person name="Kuo R.C."/>
            <person name="Labutti K."/>
            <person name="Haridas S."/>
            <person name="Kuo A."/>
            <person name="Salamov A."/>
            <person name="Ahrendt S.R."/>
            <person name="Lipzen A."/>
            <person name="Sullivan W."/>
            <person name="Andreopoulos W.B."/>
            <person name="Clum A."/>
            <person name="Lindquist E."/>
            <person name="Daum C."/>
            <person name="Ramamoorthy G.K."/>
            <person name="Gryganskyi A."/>
            <person name="Culley D."/>
            <person name="Magnuson J.K."/>
            <person name="James T.Y."/>
            <person name="O'Malley M.A."/>
            <person name="Stajich J.E."/>
            <person name="Spatafora J.W."/>
            <person name="Visel A."/>
            <person name="Grigoriev I.V."/>
        </authorList>
    </citation>
    <scope>NUCLEOTIDE SEQUENCE [LARGE SCALE GENOMIC DNA]</scope>
    <source>
        <strain evidence="5 6">68-887.2</strain>
    </source>
</reference>
<dbReference type="PANTHER" id="PTHR39460:SF1">
    <property type="entry name" value="C6 TRANSCRIPTION FACTOR"/>
    <property type="match status" value="1"/>
</dbReference>
<dbReference type="PROSITE" id="PS51257">
    <property type="entry name" value="PROKAR_LIPOPROTEIN"/>
    <property type="match status" value="1"/>
</dbReference>